<evidence type="ECO:0000313" key="4">
    <source>
        <dbReference type="Proteomes" id="UP000619265"/>
    </source>
</evidence>
<gene>
    <name evidence="3" type="ORF">F2P56_023728</name>
</gene>
<evidence type="ECO:0000256" key="1">
    <source>
        <dbReference type="ARBA" id="ARBA00022737"/>
    </source>
</evidence>
<reference evidence="3" key="2">
    <citation type="submission" date="2020-03" db="EMBL/GenBank/DDBJ databases">
        <title>Walnut 2.0.</title>
        <authorList>
            <person name="Marrano A."/>
            <person name="Britton M."/>
            <person name="Zimin A.V."/>
            <person name="Zaini P.A."/>
            <person name="Workman R."/>
            <person name="Puiu D."/>
            <person name="Bianco L."/>
            <person name="Allen B.J."/>
            <person name="Troggio M."/>
            <person name="Leslie C.A."/>
            <person name="Timp W."/>
            <person name="Dendekar A."/>
            <person name="Salzberg S.L."/>
            <person name="Neale D.B."/>
        </authorList>
    </citation>
    <scope>NUCLEOTIDE SEQUENCE</scope>
    <source>
        <tissue evidence="3">Leaves</tissue>
    </source>
</reference>
<name>A0A833X296_JUGRE</name>
<dbReference type="AlphaFoldDB" id="A0A833X296"/>
<dbReference type="Proteomes" id="UP000619265">
    <property type="component" value="Unassembled WGS sequence"/>
</dbReference>
<dbReference type="Gramene" id="Jr11_02660_p1">
    <property type="protein sequence ID" value="cds.Jr11_02660_p1"/>
    <property type="gene ID" value="Jr11_02660"/>
</dbReference>
<proteinExistence type="predicted"/>
<reference evidence="3" key="1">
    <citation type="submission" date="2015-10" db="EMBL/GenBank/DDBJ databases">
        <authorList>
            <person name="Martinez-Garcia P.J."/>
            <person name="Crepeau M.W."/>
            <person name="Puiu D."/>
            <person name="Gonzalez-Ibeas D."/>
            <person name="Whalen J."/>
            <person name="Stevens K."/>
            <person name="Paul R."/>
            <person name="Butterfield T."/>
            <person name="Britton M."/>
            <person name="Reagan R."/>
            <person name="Chakraborty S."/>
            <person name="Walawage S.L."/>
            <person name="Vasquez-Gross H.A."/>
            <person name="Cardeno C."/>
            <person name="Famula R."/>
            <person name="Pratt K."/>
            <person name="Kuruganti S."/>
            <person name="Aradhya M.K."/>
            <person name="Leslie C.A."/>
            <person name="Dandekar A.M."/>
            <person name="Salzberg S.L."/>
            <person name="Wegrzyn J.L."/>
            <person name="Langley C.H."/>
            <person name="Neale D.B."/>
        </authorList>
    </citation>
    <scope>NUCLEOTIDE SEQUENCE</scope>
    <source>
        <tissue evidence="3">Leaves</tissue>
    </source>
</reference>
<dbReference type="InterPro" id="IPR046349">
    <property type="entry name" value="C1-like_sf"/>
</dbReference>
<dbReference type="EMBL" id="LIHL02000011">
    <property type="protein sequence ID" value="KAF5454031.1"/>
    <property type="molecule type" value="Genomic_DNA"/>
</dbReference>
<dbReference type="InterPro" id="IPR053192">
    <property type="entry name" value="Vacuole_Formation_Reg"/>
</dbReference>
<dbReference type="Pfam" id="PF03107">
    <property type="entry name" value="C1_2"/>
    <property type="match status" value="3"/>
</dbReference>
<feature type="domain" description="DC1" evidence="2">
    <location>
        <begin position="216"/>
        <end position="261"/>
    </location>
</feature>
<feature type="domain" description="DC1" evidence="2">
    <location>
        <begin position="102"/>
        <end position="152"/>
    </location>
</feature>
<evidence type="ECO:0000259" key="2">
    <source>
        <dbReference type="Pfam" id="PF03107"/>
    </source>
</evidence>
<keyword evidence="1" id="KW-0677">Repeat</keyword>
<accession>A0A833X296</accession>
<dbReference type="PANTHER" id="PTHR32410:SF163">
    <property type="entry name" value="DC1 DOMAIN-CONTAINING PROTEIN"/>
    <property type="match status" value="1"/>
</dbReference>
<dbReference type="PANTHER" id="PTHR32410">
    <property type="entry name" value="CYSTEINE/HISTIDINE-RICH C1 DOMAIN FAMILY PROTEIN"/>
    <property type="match status" value="1"/>
</dbReference>
<evidence type="ECO:0000313" key="3">
    <source>
        <dbReference type="EMBL" id="KAF5454031.1"/>
    </source>
</evidence>
<dbReference type="InterPro" id="IPR004146">
    <property type="entry name" value="DC1"/>
</dbReference>
<organism evidence="3 4">
    <name type="scientific">Juglans regia</name>
    <name type="common">English walnut</name>
    <dbReference type="NCBI Taxonomy" id="51240"/>
    <lineage>
        <taxon>Eukaryota</taxon>
        <taxon>Viridiplantae</taxon>
        <taxon>Streptophyta</taxon>
        <taxon>Embryophyta</taxon>
        <taxon>Tracheophyta</taxon>
        <taxon>Spermatophyta</taxon>
        <taxon>Magnoliopsida</taxon>
        <taxon>eudicotyledons</taxon>
        <taxon>Gunneridae</taxon>
        <taxon>Pentapetalae</taxon>
        <taxon>rosids</taxon>
        <taxon>fabids</taxon>
        <taxon>Fagales</taxon>
        <taxon>Juglandaceae</taxon>
        <taxon>Juglans</taxon>
    </lineage>
</organism>
<feature type="domain" description="DC1" evidence="2">
    <location>
        <begin position="50"/>
        <end position="92"/>
    </location>
</feature>
<comment type="caution">
    <text evidence="3">The sequence shown here is derived from an EMBL/GenBank/DDBJ whole genome shotgun (WGS) entry which is preliminary data.</text>
</comment>
<protein>
    <recommendedName>
        <fullName evidence="2">DC1 domain-containing protein</fullName>
    </recommendedName>
</protein>
<dbReference type="SUPFAM" id="SSF57889">
    <property type="entry name" value="Cysteine-rich domain"/>
    <property type="match status" value="3"/>
</dbReference>
<sequence length="282" mass="31769">MRKSFPFTCDHCAKLGKGMFYLCFTCSFMVYPQCTLSPRIEQSLIVKARIHDHPLTLARKLISFTCDACGKECMGMFYFCTTCSFVSHLDCVSLPSIVKVTRHYHPLNLAYNSLLGSQFDGRVCQLSVKAVNVDYGVYYCSSCDFVSHLHCATSKEDKDATFVQISKDEESIESSTSVLEHEDPCSNESVSPSTFVVKEIKLALDGIEIVAKIKHFSHEEHDLNLDDKLENNEKCDGCMQPIFPPFYASNQCGFFLHKACVELPSTIRHPLHGQHPLILRPS</sequence>